<feature type="transmembrane region" description="Helical" evidence="1">
    <location>
        <begin position="47"/>
        <end position="68"/>
    </location>
</feature>
<keyword evidence="1" id="KW-1133">Transmembrane helix</keyword>
<dbReference type="PROSITE" id="PS51257">
    <property type="entry name" value="PROKAR_LIPOPROTEIN"/>
    <property type="match status" value="1"/>
</dbReference>
<sequence length="96" mass="10666">MKIMELYVKNLREFKKGERGYSTIGIIIQSCLGSIAAMYILIQGAGILQMVQLFLVTMCCMGFNASVLSQRPAKVTFNLFIISIVVSTIVLILNLM</sequence>
<reference evidence="3" key="1">
    <citation type="journal article" date="2019" name="Int. J. Syst. Evol. Microbiol.">
        <title>The Global Catalogue of Microorganisms (GCM) 10K type strain sequencing project: providing services to taxonomists for standard genome sequencing and annotation.</title>
        <authorList>
            <consortium name="The Broad Institute Genomics Platform"/>
            <consortium name="The Broad Institute Genome Sequencing Center for Infectious Disease"/>
            <person name="Wu L."/>
            <person name="Ma J."/>
        </authorList>
    </citation>
    <scope>NUCLEOTIDE SEQUENCE [LARGE SCALE GENOMIC DNA]</scope>
    <source>
        <strain evidence="3">CGMCC 1.15774</strain>
    </source>
</reference>
<keyword evidence="1" id="KW-0472">Membrane</keyword>
<comment type="caution">
    <text evidence="2">The sequence shown here is derived from an EMBL/GenBank/DDBJ whole genome shotgun (WGS) entry which is preliminary data.</text>
</comment>
<accession>A0ABV8PEM1</accession>
<feature type="transmembrane region" description="Helical" evidence="1">
    <location>
        <begin position="21"/>
        <end position="41"/>
    </location>
</feature>
<evidence type="ECO:0008006" key="4">
    <source>
        <dbReference type="Google" id="ProtNLM"/>
    </source>
</evidence>
<keyword evidence="1" id="KW-0812">Transmembrane</keyword>
<feature type="transmembrane region" description="Helical" evidence="1">
    <location>
        <begin position="75"/>
        <end position="95"/>
    </location>
</feature>
<dbReference type="EMBL" id="JBHSCL010000002">
    <property type="protein sequence ID" value="MFC4218633.1"/>
    <property type="molecule type" value="Genomic_DNA"/>
</dbReference>
<name>A0ABV8PEM1_9FLAO</name>
<protein>
    <recommendedName>
        <fullName evidence="4">DUF3953 domain-containing protein</fullName>
    </recommendedName>
</protein>
<proteinExistence type="predicted"/>
<evidence type="ECO:0000256" key="1">
    <source>
        <dbReference type="SAM" id="Phobius"/>
    </source>
</evidence>
<evidence type="ECO:0000313" key="2">
    <source>
        <dbReference type="EMBL" id="MFC4218633.1"/>
    </source>
</evidence>
<dbReference type="RefSeq" id="WP_379762002.1">
    <property type="nucleotide sequence ID" value="NZ_JBHSCL010000002.1"/>
</dbReference>
<dbReference type="Proteomes" id="UP001595841">
    <property type="component" value="Unassembled WGS sequence"/>
</dbReference>
<evidence type="ECO:0000313" key="3">
    <source>
        <dbReference type="Proteomes" id="UP001595841"/>
    </source>
</evidence>
<keyword evidence="3" id="KW-1185">Reference proteome</keyword>
<organism evidence="2 3">
    <name type="scientific">Flagellimonas marina</name>
    <dbReference type="NCBI Taxonomy" id="1775168"/>
    <lineage>
        <taxon>Bacteria</taxon>
        <taxon>Pseudomonadati</taxon>
        <taxon>Bacteroidota</taxon>
        <taxon>Flavobacteriia</taxon>
        <taxon>Flavobacteriales</taxon>
        <taxon>Flavobacteriaceae</taxon>
        <taxon>Flagellimonas</taxon>
    </lineage>
</organism>
<gene>
    <name evidence="2" type="ORF">ACFOWS_00715</name>
</gene>